<evidence type="ECO:0000259" key="12">
    <source>
        <dbReference type="Pfam" id="PF03199"/>
    </source>
</evidence>
<feature type="binding site" evidence="11">
    <location>
        <position position="405"/>
    </location>
    <ligand>
        <name>Mg(2+)</name>
        <dbReference type="ChEBI" id="CHEBI:18420"/>
    </ligand>
</feature>
<keyword evidence="7 9" id="KW-0067">ATP-binding</keyword>
<dbReference type="GO" id="GO:0000287">
    <property type="term" value="F:magnesium ion binding"/>
    <property type="evidence" value="ECO:0007669"/>
    <property type="project" value="UniProtKB-UniRule"/>
</dbReference>
<evidence type="ECO:0000313" key="14">
    <source>
        <dbReference type="Proteomes" id="UP000799437"/>
    </source>
</evidence>
<dbReference type="EC" id="6.3.2.3" evidence="9"/>
<evidence type="ECO:0000256" key="3">
    <source>
        <dbReference type="ARBA" id="ARBA00022598"/>
    </source>
</evidence>
<dbReference type="Proteomes" id="UP000799437">
    <property type="component" value="Unassembled WGS sequence"/>
</dbReference>
<dbReference type="RefSeq" id="XP_033597961.1">
    <property type="nucleotide sequence ID" value="XM_033744471.1"/>
</dbReference>
<dbReference type="InterPro" id="IPR014709">
    <property type="entry name" value="Glutathione_synthase_C_euk"/>
</dbReference>
<dbReference type="Gene3D" id="3.30.1490.80">
    <property type="match status" value="1"/>
</dbReference>
<evidence type="ECO:0000256" key="7">
    <source>
        <dbReference type="ARBA" id="ARBA00022840"/>
    </source>
</evidence>
<feature type="binding site" evidence="10">
    <location>
        <position position="341"/>
    </location>
    <ligand>
        <name>ATP</name>
        <dbReference type="ChEBI" id="CHEBI:30616"/>
    </ligand>
</feature>
<feature type="binding site" evidence="10">
    <location>
        <begin position="434"/>
        <end position="437"/>
    </location>
    <ligand>
        <name>ATP</name>
        <dbReference type="ChEBI" id="CHEBI:30616"/>
    </ligand>
</feature>
<comment type="catalytic activity">
    <reaction evidence="9">
        <text>gamma-L-glutamyl-L-cysteine + glycine + ATP = glutathione + ADP + phosphate + H(+)</text>
        <dbReference type="Rhea" id="RHEA:13557"/>
        <dbReference type="ChEBI" id="CHEBI:15378"/>
        <dbReference type="ChEBI" id="CHEBI:30616"/>
        <dbReference type="ChEBI" id="CHEBI:43474"/>
        <dbReference type="ChEBI" id="CHEBI:57305"/>
        <dbReference type="ChEBI" id="CHEBI:57925"/>
        <dbReference type="ChEBI" id="CHEBI:58173"/>
        <dbReference type="ChEBI" id="CHEBI:456216"/>
        <dbReference type="EC" id="6.3.2.3"/>
    </reaction>
</comment>
<feature type="binding site" evidence="10">
    <location>
        <position position="460"/>
    </location>
    <ligand>
        <name>ATP</name>
        <dbReference type="ChEBI" id="CHEBI:30616"/>
    </ligand>
</feature>
<name>A0A6A6W0Q1_9PEZI</name>
<keyword evidence="14" id="KW-1185">Reference proteome</keyword>
<comment type="pathway">
    <text evidence="1 9">Sulfur metabolism; glutathione biosynthesis; glutathione from L-cysteine and L-glutamate: step 2/2.</text>
</comment>
<evidence type="ECO:0000256" key="11">
    <source>
        <dbReference type="PIRSR" id="PIRSR001558-2"/>
    </source>
</evidence>
<evidence type="ECO:0000256" key="8">
    <source>
        <dbReference type="ARBA" id="ARBA00022842"/>
    </source>
</evidence>
<dbReference type="GeneID" id="54485525"/>
<dbReference type="PANTHER" id="PTHR11130:SF0">
    <property type="entry name" value="GLUTATHIONE SYNTHETASE"/>
    <property type="match status" value="1"/>
</dbReference>
<dbReference type="GO" id="GO:0043295">
    <property type="term" value="F:glutathione binding"/>
    <property type="evidence" value="ECO:0007669"/>
    <property type="project" value="UniProtKB-UniRule"/>
</dbReference>
<comment type="similarity">
    <text evidence="2 9">Belongs to the eukaryotic GSH synthase family.</text>
</comment>
<feature type="domain" description="Glutathione synthase substrate-binding" evidence="12">
    <location>
        <begin position="232"/>
        <end position="338"/>
    </location>
</feature>
<dbReference type="OrthoDB" id="2020073at2759"/>
<sequence>MGQNLSDHPLAIPDNRLQILINQIKDYQITHGSLIKLLPGVNNNEESPVQSVPVGVAVFPTPWPRELFERATEIQQAFNELYIRISEDPKWLGDVLVDLRRSDSFTQKLWRIWEAVSEEQKGEEGRTNLGIFRSDYMLHDRRGDGQELDIRQVEFNTFSVAGGTHGNIVGNMHRHLCRTGAFDAENTTAGKTNQCKLENLPINDTIKGIVAGLKAAHEAYGPARSSDVSATAMLMVVQPHNINICDERPLEYALWDQSPSIPCYRVVFSDEVLERTSLTADKLLLYHPPHTAQPVEISVVYFRAGYDMHEYTDAGIKARYLLDRSRAIICPSILSHLATFKKVQQALCVPGAVERFLPDEKARLVRATFSAILPMDEESRLGQYARELTQDSVRAIDYILKPSLEGGGHNVYGIDIVPFLAKVHKRRWAQYILMECIRPPKIDNILLTGRGVYQGPVVSELGMFGTCLWMSDVGDGVEILRNECAGWSFKTKAADVDEMSVVKGYGCFDCPYLTV</sequence>
<dbReference type="EMBL" id="ML996577">
    <property type="protein sequence ID" value="KAF2755510.1"/>
    <property type="molecule type" value="Genomic_DNA"/>
</dbReference>
<feature type="binding site" evidence="10">
    <location>
        <position position="412"/>
    </location>
    <ligand>
        <name>ATP</name>
        <dbReference type="ChEBI" id="CHEBI:30616"/>
    </ligand>
</feature>
<keyword evidence="6 9" id="KW-0547">Nucleotide-binding</keyword>
<gene>
    <name evidence="13" type="ORF">EJ05DRAFT_478504</name>
</gene>
<protein>
    <recommendedName>
        <fullName evidence="9">Glutathione synthetase</fullName>
        <shortName evidence="9">GSH-S</shortName>
        <ecNumber evidence="9">6.3.2.3</ecNumber>
    </recommendedName>
</protein>
<dbReference type="PIRSF" id="PIRSF001558">
    <property type="entry name" value="GSHase"/>
    <property type="match status" value="1"/>
</dbReference>
<dbReference type="SUPFAM" id="SSF56059">
    <property type="entry name" value="Glutathione synthetase ATP-binding domain-like"/>
    <property type="match status" value="1"/>
</dbReference>
<dbReference type="Pfam" id="PF03917">
    <property type="entry name" value="GSH_synth_ATP"/>
    <property type="match status" value="1"/>
</dbReference>
<evidence type="ECO:0000256" key="10">
    <source>
        <dbReference type="PIRSR" id="PIRSR001558-1"/>
    </source>
</evidence>
<feature type="binding site" evidence="10">
    <location>
        <position position="498"/>
    </location>
    <ligand>
        <name>ATP</name>
        <dbReference type="ChEBI" id="CHEBI:30616"/>
    </ligand>
</feature>
<dbReference type="InterPro" id="IPR005615">
    <property type="entry name" value="Glutathione_synthase"/>
</dbReference>
<dbReference type="GO" id="GO:0004363">
    <property type="term" value="F:glutathione synthase activity"/>
    <property type="evidence" value="ECO:0007669"/>
    <property type="project" value="UniProtKB-UniRule"/>
</dbReference>
<keyword evidence="3 9" id="KW-0436">Ligase</keyword>
<evidence type="ECO:0000313" key="13">
    <source>
        <dbReference type="EMBL" id="KAF2755510.1"/>
    </source>
</evidence>
<keyword evidence="4 9" id="KW-0317">Glutathione biosynthesis</keyword>
<dbReference type="InterPro" id="IPR014049">
    <property type="entry name" value="Glutathione_synthase_N_euk"/>
</dbReference>
<dbReference type="SUPFAM" id="SSF52440">
    <property type="entry name" value="PreATP-grasp domain"/>
    <property type="match status" value="1"/>
</dbReference>
<evidence type="ECO:0000256" key="4">
    <source>
        <dbReference type="ARBA" id="ARBA00022684"/>
    </source>
</evidence>
<dbReference type="Gene3D" id="1.10.1080.10">
    <property type="entry name" value="Glutathione Synthetase, Chain A, domain 3"/>
    <property type="match status" value="1"/>
</dbReference>
<dbReference type="GO" id="GO:0005829">
    <property type="term" value="C:cytosol"/>
    <property type="evidence" value="ECO:0007669"/>
    <property type="project" value="TreeGrafter"/>
</dbReference>
<evidence type="ECO:0000256" key="5">
    <source>
        <dbReference type="ARBA" id="ARBA00022723"/>
    </source>
</evidence>
<keyword evidence="5 9" id="KW-0479">Metal-binding</keyword>
<dbReference type="Gene3D" id="3.30.470.20">
    <property type="entry name" value="ATP-grasp fold, B domain"/>
    <property type="match status" value="1"/>
</dbReference>
<dbReference type="InterPro" id="IPR016185">
    <property type="entry name" value="PreATP-grasp_dom_sf"/>
</dbReference>
<dbReference type="InterPro" id="IPR037013">
    <property type="entry name" value="GSH-S_sub-bd_sf"/>
</dbReference>
<dbReference type="Pfam" id="PF03199">
    <property type="entry name" value="GSH_synthase"/>
    <property type="match status" value="1"/>
</dbReference>
<accession>A0A6A6W0Q1</accession>
<dbReference type="InterPro" id="IPR004887">
    <property type="entry name" value="GSH_synth_subst-bd"/>
</dbReference>
<dbReference type="InterPro" id="IPR014042">
    <property type="entry name" value="Glutathione_synthase_a-hlx"/>
</dbReference>
<evidence type="ECO:0000256" key="1">
    <source>
        <dbReference type="ARBA" id="ARBA00004965"/>
    </source>
</evidence>
<reference evidence="13" key="1">
    <citation type="journal article" date="2020" name="Stud. Mycol.">
        <title>101 Dothideomycetes genomes: a test case for predicting lifestyles and emergence of pathogens.</title>
        <authorList>
            <person name="Haridas S."/>
            <person name="Albert R."/>
            <person name="Binder M."/>
            <person name="Bloem J."/>
            <person name="Labutti K."/>
            <person name="Salamov A."/>
            <person name="Andreopoulos B."/>
            <person name="Baker S."/>
            <person name="Barry K."/>
            <person name="Bills G."/>
            <person name="Bluhm B."/>
            <person name="Cannon C."/>
            <person name="Castanera R."/>
            <person name="Culley D."/>
            <person name="Daum C."/>
            <person name="Ezra D."/>
            <person name="Gonzalez J."/>
            <person name="Henrissat B."/>
            <person name="Kuo A."/>
            <person name="Liang C."/>
            <person name="Lipzen A."/>
            <person name="Lutzoni F."/>
            <person name="Magnuson J."/>
            <person name="Mondo S."/>
            <person name="Nolan M."/>
            <person name="Ohm R."/>
            <person name="Pangilinan J."/>
            <person name="Park H.-J."/>
            <person name="Ramirez L."/>
            <person name="Alfaro M."/>
            <person name="Sun H."/>
            <person name="Tritt A."/>
            <person name="Yoshinaga Y."/>
            <person name="Zwiers L.-H."/>
            <person name="Turgeon B."/>
            <person name="Goodwin S."/>
            <person name="Spatafora J."/>
            <person name="Crous P."/>
            <person name="Grigoriev I."/>
        </authorList>
    </citation>
    <scope>NUCLEOTIDE SEQUENCE</scope>
    <source>
        <strain evidence="13">CBS 121739</strain>
    </source>
</reference>
<evidence type="ECO:0000256" key="6">
    <source>
        <dbReference type="ARBA" id="ARBA00022741"/>
    </source>
</evidence>
<feature type="binding site" evidence="10">
    <location>
        <begin position="401"/>
        <end position="410"/>
    </location>
    <ligand>
        <name>ATP</name>
        <dbReference type="ChEBI" id="CHEBI:30616"/>
    </ligand>
</feature>
<dbReference type="NCBIfam" id="TIGR01986">
    <property type="entry name" value="glut_syn_euk"/>
    <property type="match status" value="1"/>
</dbReference>
<dbReference type="GO" id="GO:0005524">
    <property type="term" value="F:ATP binding"/>
    <property type="evidence" value="ECO:0007669"/>
    <property type="project" value="UniProtKB-UniRule"/>
</dbReference>
<evidence type="ECO:0000256" key="2">
    <source>
        <dbReference type="ARBA" id="ARBA00010385"/>
    </source>
</evidence>
<organism evidence="13 14">
    <name type="scientific">Pseudovirgaria hyperparasitica</name>
    <dbReference type="NCBI Taxonomy" id="470096"/>
    <lineage>
        <taxon>Eukaryota</taxon>
        <taxon>Fungi</taxon>
        <taxon>Dikarya</taxon>
        <taxon>Ascomycota</taxon>
        <taxon>Pezizomycotina</taxon>
        <taxon>Dothideomycetes</taxon>
        <taxon>Dothideomycetes incertae sedis</taxon>
        <taxon>Acrospermales</taxon>
        <taxon>Acrospermaceae</taxon>
        <taxon>Pseudovirgaria</taxon>
    </lineage>
</organism>
<dbReference type="Gene3D" id="3.40.50.1760">
    <property type="entry name" value="Glutathione synthase, substrate-binding domain superfamily, eukaryotic"/>
    <property type="match status" value="1"/>
</dbReference>
<dbReference type="Gene3D" id="3.30.1490.50">
    <property type="match status" value="1"/>
</dbReference>
<keyword evidence="8 9" id="KW-0460">Magnesium</keyword>
<dbReference type="PANTHER" id="PTHR11130">
    <property type="entry name" value="GLUTATHIONE SYNTHETASE"/>
    <property type="match status" value="1"/>
</dbReference>
<dbReference type="UniPathway" id="UPA00142">
    <property type="reaction ID" value="UER00210"/>
</dbReference>
<feature type="binding site" evidence="10">
    <location>
        <position position="492"/>
    </location>
    <ligand>
        <name>ATP</name>
        <dbReference type="ChEBI" id="CHEBI:30616"/>
    </ligand>
</feature>
<evidence type="ECO:0000256" key="9">
    <source>
        <dbReference type="PIRNR" id="PIRNR001558"/>
    </source>
</evidence>
<comment type="cofactor">
    <cofactor evidence="9 11">
        <name>Mg(2+)</name>
        <dbReference type="ChEBI" id="CHEBI:18420"/>
    </cofactor>
    <text evidence="9 11">Binds 1 Mg(2+) ion per subunit.</text>
</comment>
<proteinExistence type="inferred from homology"/>
<dbReference type="AlphaFoldDB" id="A0A6A6W0Q1"/>